<reference evidence="1 2" key="1">
    <citation type="journal article" date="2015" name="Genome Announc.">
        <title>Genome Assemblies of Three Soil-Associated Devosia species: D. insulae, D. limi, and D. soli.</title>
        <authorList>
            <person name="Hassan Y.I."/>
            <person name="Lepp D."/>
            <person name="Zhou T."/>
        </authorList>
    </citation>
    <scope>NUCLEOTIDE SEQUENCE [LARGE SCALE GENOMIC DNA]</scope>
    <source>
        <strain evidence="1 2">DS-56</strain>
    </source>
</reference>
<dbReference type="InterPro" id="IPR042557">
    <property type="entry name" value="SCO4226"/>
</dbReference>
<evidence type="ECO:0008006" key="3">
    <source>
        <dbReference type="Google" id="ProtNLM"/>
    </source>
</evidence>
<dbReference type="AlphaFoldDB" id="A0A1E5XN67"/>
<sequence length="92" mass="10242">MKRYVIERMIPGVGKLSAEEYRDAAAVSNEALAKLAPKVQWVHSYFADDMTYCVYLAEDPEDIRRHAELSGFPANKITQIKVVVDPATAEAA</sequence>
<dbReference type="Gene3D" id="3.30.70.3090">
    <property type="entry name" value="ORF SCO4226, nickel-binding ferredoxin-like monomer"/>
    <property type="match status" value="1"/>
</dbReference>
<dbReference type="EMBL" id="LAJE02000235">
    <property type="protein sequence ID" value="OEO30060.1"/>
    <property type="molecule type" value="Genomic_DNA"/>
</dbReference>
<protein>
    <recommendedName>
        <fullName evidence="3">DUF4242 domain-containing protein</fullName>
    </recommendedName>
</protein>
<dbReference type="Proteomes" id="UP000095463">
    <property type="component" value="Unassembled WGS sequence"/>
</dbReference>
<dbReference type="OrthoDB" id="9800027at2"/>
<organism evidence="1 2">
    <name type="scientific">Devosia insulae DS-56</name>
    <dbReference type="NCBI Taxonomy" id="1116389"/>
    <lineage>
        <taxon>Bacteria</taxon>
        <taxon>Pseudomonadati</taxon>
        <taxon>Pseudomonadota</taxon>
        <taxon>Alphaproteobacteria</taxon>
        <taxon>Hyphomicrobiales</taxon>
        <taxon>Devosiaceae</taxon>
        <taxon>Devosia</taxon>
    </lineage>
</organism>
<evidence type="ECO:0000313" key="2">
    <source>
        <dbReference type="Proteomes" id="UP000095463"/>
    </source>
</evidence>
<comment type="caution">
    <text evidence="1">The sequence shown here is derived from an EMBL/GenBank/DDBJ whole genome shotgun (WGS) entry which is preliminary data.</text>
</comment>
<evidence type="ECO:0000313" key="1">
    <source>
        <dbReference type="EMBL" id="OEO30060.1"/>
    </source>
</evidence>
<dbReference type="RefSeq" id="WP_069910693.1">
    <property type="nucleotide sequence ID" value="NZ_LAJE02000235.1"/>
</dbReference>
<keyword evidence="2" id="KW-1185">Reference proteome</keyword>
<proteinExistence type="predicted"/>
<accession>A0A1E5XN67</accession>
<gene>
    <name evidence="1" type="ORF">VW23_001345</name>
</gene>
<dbReference type="Pfam" id="PF14026">
    <property type="entry name" value="SCO4226-like"/>
    <property type="match status" value="1"/>
</dbReference>
<name>A0A1E5XN67_9HYPH</name>
<dbReference type="InterPro" id="IPR025336">
    <property type="entry name" value="SCO4226-like"/>
</dbReference>